<organism evidence="4 5">
    <name type="scientific">Pedobacter hiemivivus</name>
    <dbReference type="NCBI Taxonomy" id="2530454"/>
    <lineage>
        <taxon>Bacteria</taxon>
        <taxon>Pseudomonadati</taxon>
        <taxon>Bacteroidota</taxon>
        <taxon>Sphingobacteriia</taxon>
        <taxon>Sphingobacteriales</taxon>
        <taxon>Sphingobacteriaceae</taxon>
        <taxon>Pedobacter</taxon>
    </lineage>
</organism>
<feature type="transmembrane region" description="Helical" evidence="2">
    <location>
        <begin position="327"/>
        <end position="345"/>
    </location>
</feature>
<feature type="transmembrane region" description="Helical" evidence="2">
    <location>
        <begin position="97"/>
        <end position="118"/>
    </location>
</feature>
<feature type="transmembrane region" description="Helical" evidence="2">
    <location>
        <begin position="65"/>
        <end position="85"/>
    </location>
</feature>
<dbReference type="Proteomes" id="UP000291117">
    <property type="component" value="Unassembled WGS sequence"/>
</dbReference>
<dbReference type="Pfam" id="PF01757">
    <property type="entry name" value="Acyl_transf_3"/>
    <property type="match status" value="1"/>
</dbReference>
<reference evidence="4 5" key="1">
    <citation type="submission" date="2019-02" db="EMBL/GenBank/DDBJ databases">
        <title>Pedobacter sp. RP-3-8 sp. nov., isolated from Arctic soil.</title>
        <authorList>
            <person name="Dahal R.H."/>
        </authorList>
    </citation>
    <scope>NUCLEOTIDE SEQUENCE [LARGE SCALE GENOMIC DNA]</scope>
    <source>
        <strain evidence="4 5">RP-3-8</strain>
    </source>
</reference>
<keyword evidence="4" id="KW-0808">Transferase</keyword>
<evidence type="ECO:0000256" key="2">
    <source>
        <dbReference type="SAM" id="Phobius"/>
    </source>
</evidence>
<keyword evidence="4" id="KW-0012">Acyltransferase</keyword>
<feature type="domain" description="Acyltransferase 3" evidence="3">
    <location>
        <begin position="31"/>
        <end position="341"/>
    </location>
</feature>
<accession>A0A4V2MGV4</accession>
<feature type="transmembrane region" description="Helical" evidence="2">
    <location>
        <begin position="142"/>
        <end position="159"/>
    </location>
</feature>
<feature type="transmembrane region" description="Helical" evidence="2">
    <location>
        <begin position="303"/>
        <end position="321"/>
    </location>
</feature>
<dbReference type="AlphaFoldDB" id="A0A4V2MGV4"/>
<dbReference type="PANTHER" id="PTHR37312">
    <property type="entry name" value="MEMBRANE-BOUND ACYLTRANSFERASE YKRP-RELATED"/>
    <property type="match status" value="1"/>
</dbReference>
<proteinExistence type="predicted"/>
<feature type="compositionally biased region" description="Low complexity" evidence="1">
    <location>
        <begin position="8"/>
        <end position="22"/>
    </location>
</feature>
<dbReference type="InterPro" id="IPR052734">
    <property type="entry name" value="Nod_factor_acetyltransferase"/>
</dbReference>
<comment type="caution">
    <text evidence="4">The sequence shown here is derived from an EMBL/GenBank/DDBJ whole genome shotgun (WGS) entry which is preliminary data.</text>
</comment>
<dbReference type="OrthoDB" id="9809782at2"/>
<dbReference type="GO" id="GO:0016747">
    <property type="term" value="F:acyltransferase activity, transferring groups other than amino-acyl groups"/>
    <property type="evidence" value="ECO:0007669"/>
    <property type="project" value="InterPro"/>
</dbReference>
<dbReference type="InterPro" id="IPR002656">
    <property type="entry name" value="Acyl_transf_3_dom"/>
</dbReference>
<keyword evidence="2" id="KW-0812">Transmembrane</keyword>
<evidence type="ECO:0000256" key="1">
    <source>
        <dbReference type="SAM" id="MobiDB-lite"/>
    </source>
</evidence>
<feature type="transmembrane region" description="Helical" evidence="2">
    <location>
        <begin position="259"/>
        <end position="282"/>
    </location>
</feature>
<evidence type="ECO:0000259" key="3">
    <source>
        <dbReference type="Pfam" id="PF01757"/>
    </source>
</evidence>
<feature type="transmembrane region" description="Helical" evidence="2">
    <location>
        <begin position="35"/>
        <end position="53"/>
    </location>
</feature>
<feature type="transmembrane region" description="Helical" evidence="2">
    <location>
        <begin position="166"/>
        <end position="184"/>
    </location>
</feature>
<keyword evidence="2" id="KW-0472">Membrane</keyword>
<sequence>METTTPALSTNFSSSTTLTSSNMKTEEKRDASIDALRGLAILLVVFGHSLQYSNTDFDNNILFRIIYSFHMPLFMFISGYVTFFGQDKIVPGFKKRAILLLFPFFSWAVVTFFVNAVMEDRLSWHQAEIFFNNLIKSPDNNGLWFLWVIFLISGIVVLLKICKIKLEIGLAVLWVLLNFDLIKWPEANFLGIGLLNYHLLYFLMGFLFCKTRNQYKKVYTIFLYFCAVIFPFSIAYWHRTTPPFFISELNLSAGTTTDIWLAYKYFCGITGTGFAIIVISCLNKLAPTISEKLKKIGLITLEIYAIHYYFLMIMLAVFTVQEYSLRVLLVFSFTFLSSMLIISIMKKSPLTSLVFFGQTKKK</sequence>
<gene>
    <name evidence="4" type="ORF">EZ444_25825</name>
</gene>
<dbReference type="EMBL" id="SJSM01000035">
    <property type="protein sequence ID" value="TCC84036.1"/>
    <property type="molecule type" value="Genomic_DNA"/>
</dbReference>
<feature type="transmembrane region" description="Helical" evidence="2">
    <location>
        <begin position="221"/>
        <end position="239"/>
    </location>
</feature>
<evidence type="ECO:0000313" key="5">
    <source>
        <dbReference type="Proteomes" id="UP000291117"/>
    </source>
</evidence>
<keyword evidence="5" id="KW-1185">Reference proteome</keyword>
<keyword evidence="2" id="KW-1133">Transmembrane helix</keyword>
<name>A0A4V2MGV4_9SPHI</name>
<feature type="transmembrane region" description="Helical" evidence="2">
    <location>
        <begin position="190"/>
        <end position="209"/>
    </location>
</feature>
<protein>
    <submittedName>
        <fullName evidence="4">Acyltransferase</fullName>
    </submittedName>
</protein>
<evidence type="ECO:0000313" key="4">
    <source>
        <dbReference type="EMBL" id="TCC84036.1"/>
    </source>
</evidence>
<dbReference type="PANTHER" id="PTHR37312:SF1">
    <property type="entry name" value="MEMBRANE-BOUND ACYLTRANSFERASE YKRP-RELATED"/>
    <property type="match status" value="1"/>
</dbReference>
<feature type="region of interest" description="Disordered" evidence="1">
    <location>
        <begin position="1"/>
        <end position="24"/>
    </location>
</feature>